<organism evidence="2">
    <name type="scientific">Mycobacterium sp. (strain MCS)</name>
    <dbReference type="NCBI Taxonomy" id="164756"/>
    <lineage>
        <taxon>Bacteria</taxon>
        <taxon>Bacillati</taxon>
        <taxon>Actinomycetota</taxon>
        <taxon>Actinomycetes</taxon>
        <taxon>Mycobacteriales</taxon>
        <taxon>Mycobacteriaceae</taxon>
        <taxon>Mycobacterium</taxon>
    </lineage>
</organism>
<evidence type="ECO:0000313" key="2">
    <source>
        <dbReference type="EMBL" id="ABG06257.1"/>
    </source>
</evidence>
<reference evidence="2" key="1">
    <citation type="submission" date="2006-06" db="EMBL/GenBank/DDBJ databases">
        <title>Complete sequence of chromosome of Mycobacterium sp. MCS.</title>
        <authorList>
            <consortium name="US DOE Joint Genome Institute"/>
            <person name="Copeland A."/>
            <person name="Lucas S."/>
            <person name="Lapidus A."/>
            <person name="Barry K."/>
            <person name="Detter J.C."/>
            <person name="Glavina del Rio T."/>
            <person name="Hammon N."/>
            <person name="Israni S."/>
            <person name="Dalin E."/>
            <person name="Tice H."/>
            <person name="Pitluck S."/>
            <person name="Martinez M."/>
            <person name="Schmutz J."/>
            <person name="Larimer F."/>
            <person name="Land M."/>
            <person name="Hauser L."/>
            <person name="Kyrpides N."/>
            <person name="Kim E."/>
            <person name="Miller C.D."/>
            <person name="Hughes J.E."/>
            <person name="Anderson A.J."/>
            <person name="Sims R.C."/>
            <person name="Richardson P."/>
        </authorList>
    </citation>
    <scope>NUCLEOTIDE SEQUENCE [LARGE SCALE GENOMIC DNA]</scope>
    <source>
        <strain evidence="2">MCS</strain>
    </source>
</reference>
<dbReference type="EMBL" id="CP000384">
    <property type="protein sequence ID" value="ABG06257.1"/>
    <property type="molecule type" value="Genomic_DNA"/>
</dbReference>
<gene>
    <name evidence="2" type="ordered locus">Mmcs_0136</name>
</gene>
<dbReference type="SMART" id="SM00347">
    <property type="entry name" value="HTH_MARR"/>
    <property type="match status" value="1"/>
</dbReference>
<dbReference type="AlphaFoldDB" id="A0A5Q5BDM1"/>
<dbReference type="Pfam" id="PF01047">
    <property type="entry name" value="MarR"/>
    <property type="match status" value="1"/>
</dbReference>
<dbReference type="InterPro" id="IPR036388">
    <property type="entry name" value="WH-like_DNA-bd_sf"/>
</dbReference>
<dbReference type="GO" id="GO:0006950">
    <property type="term" value="P:response to stress"/>
    <property type="evidence" value="ECO:0007669"/>
    <property type="project" value="TreeGrafter"/>
</dbReference>
<dbReference type="GO" id="GO:0003700">
    <property type="term" value="F:DNA-binding transcription factor activity"/>
    <property type="evidence" value="ECO:0007669"/>
    <property type="project" value="InterPro"/>
</dbReference>
<dbReference type="PANTHER" id="PTHR33164:SF99">
    <property type="entry name" value="MARR FAMILY REGULATORY PROTEIN"/>
    <property type="match status" value="1"/>
</dbReference>
<proteinExistence type="predicted"/>
<accession>A0A5Q5BDM1</accession>
<name>A0A5Q5BDM1_MYCSS</name>
<dbReference type="InterPro" id="IPR039422">
    <property type="entry name" value="MarR/SlyA-like"/>
</dbReference>
<dbReference type="SUPFAM" id="SSF46785">
    <property type="entry name" value="Winged helix' DNA-binding domain"/>
    <property type="match status" value="1"/>
</dbReference>
<dbReference type="PANTHER" id="PTHR33164">
    <property type="entry name" value="TRANSCRIPTIONAL REGULATOR, MARR FAMILY"/>
    <property type="match status" value="1"/>
</dbReference>
<dbReference type="InterPro" id="IPR000835">
    <property type="entry name" value="HTH_MarR-typ"/>
</dbReference>
<sequence length="151" mass="17099">MYSVWLSDEEQQVWRGYLAMVAELQAAMNRQLQHDCGLSLADYEVLVALSERGGRRMYELGETLAWEQSRLSHQLRRMRERGLVSRRGATDDRRGATVALTDAGRAALRTAAPGHAALVRRVLFDGMPTARRKAFSDVIDTVRERLRDSPV</sequence>
<dbReference type="PROSITE" id="PS50995">
    <property type="entry name" value="HTH_MARR_2"/>
    <property type="match status" value="1"/>
</dbReference>
<feature type="domain" description="HTH marR-type" evidence="1">
    <location>
        <begin position="10"/>
        <end position="144"/>
    </location>
</feature>
<dbReference type="Gene3D" id="1.10.10.10">
    <property type="entry name" value="Winged helix-like DNA-binding domain superfamily/Winged helix DNA-binding domain"/>
    <property type="match status" value="1"/>
</dbReference>
<dbReference type="KEGG" id="mmc:Mmcs_0136"/>
<protein>
    <submittedName>
        <fullName evidence="2">Transcriptional regulator, MarR family</fullName>
    </submittedName>
</protein>
<dbReference type="InterPro" id="IPR036390">
    <property type="entry name" value="WH_DNA-bd_sf"/>
</dbReference>
<evidence type="ECO:0000259" key="1">
    <source>
        <dbReference type="PROSITE" id="PS50995"/>
    </source>
</evidence>